<proteinExistence type="predicted"/>
<keyword evidence="7" id="KW-1185">Reference proteome</keyword>
<feature type="compositionally biased region" description="Low complexity" evidence="5">
    <location>
        <begin position="332"/>
        <end position="351"/>
    </location>
</feature>
<dbReference type="AlphaFoldDB" id="A0A0P1BKY6"/>
<feature type="compositionally biased region" description="Basic and acidic residues" evidence="5">
    <location>
        <begin position="129"/>
        <end position="147"/>
    </location>
</feature>
<dbReference type="GO" id="GO:0005634">
    <property type="term" value="C:nucleus"/>
    <property type="evidence" value="ECO:0007669"/>
    <property type="project" value="UniProtKB-SubCell"/>
</dbReference>
<evidence type="ECO:0000256" key="1">
    <source>
        <dbReference type="ARBA" id="ARBA00004123"/>
    </source>
</evidence>
<evidence type="ECO:0000256" key="3">
    <source>
        <dbReference type="ARBA" id="ARBA00022490"/>
    </source>
</evidence>
<feature type="region of interest" description="Disordered" evidence="5">
    <location>
        <begin position="283"/>
        <end position="368"/>
    </location>
</feature>
<organism evidence="6 7">
    <name type="scientific">Ceraceosorus bombacis</name>
    <dbReference type="NCBI Taxonomy" id="401625"/>
    <lineage>
        <taxon>Eukaryota</taxon>
        <taxon>Fungi</taxon>
        <taxon>Dikarya</taxon>
        <taxon>Basidiomycota</taxon>
        <taxon>Ustilaginomycotina</taxon>
        <taxon>Exobasidiomycetes</taxon>
        <taxon>Ceraceosorales</taxon>
        <taxon>Ceraceosoraceae</taxon>
        <taxon>Ceraceosorus</taxon>
    </lineage>
</organism>
<feature type="compositionally biased region" description="Low complexity" evidence="5">
    <location>
        <begin position="614"/>
        <end position="632"/>
    </location>
</feature>
<evidence type="ECO:0000256" key="2">
    <source>
        <dbReference type="ARBA" id="ARBA00004496"/>
    </source>
</evidence>
<dbReference type="Pfam" id="PF00612">
    <property type="entry name" value="IQ"/>
    <property type="match status" value="1"/>
</dbReference>
<dbReference type="EMBL" id="CCYA01000254">
    <property type="protein sequence ID" value="CEH17364.1"/>
    <property type="molecule type" value="Genomic_DNA"/>
</dbReference>
<feature type="compositionally biased region" description="Basic and acidic residues" evidence="5">
    <location>
        <begin position="573"/>
        <end position="613"/>
    </location>
</feature>
<feature type="compositionally biased region" description="Basic and acidic residues" evidence="5">
    <location>
        <begin position="355"/>
        <end position="366"/>
    </location>
</feature>
<feature type="region of interest" description="Disordered" evidence="5">
    <location>
        <begin position="500"/>
        <end position="659"/>
    </location>
</feature>
<dbReference type="GO" id="GO:0005737">
    <property type="term" value="C:cytoplasm"/>
    <property type="evidence" value="ECO:0007669"/>
    <property type="project" value="UniProtKB-SubCell"/>
</dbReference>
<evidence type="ECO:0000313" key="6">
    <source>
        <dbReference type="EMBL" id="CEH17364.1"/>
    </source>
</evidence>
<dbReference type="PANTHER" id="PTHR31250">
    <property type="entry name" value="IQ DOMAIN-CONTAINING PROTEIN IQM3"/>
    <property type="match status" value="1"/>
</dbReference>
<dbReference type="OrthoDB" id="7344096at2759"/>
<dbReference type="InterPro" id="IPR000048">
    <property type="entry name" value="IQ_motif_EF-hand-BS"/>
</dbReference>
<evidence type="ECO:0008006" key="8">
    <source>
        <dbReference type="Google" id="ProtNLM"/>
    </source>
</evidence>
<keyword evidence="4" id="KW-0539">Nucleus</keyword>
<feature type="region of interest" description="Disordered" evidence="5">
    <location>
        <begin position="56"/>
        <end position="160"/>
    </location>
</feature>
<dbReference type="Proteomes" id="UP000054845">
    <property type="component" value="Unassembled WGS sequence"/>
</dbReference>
<feature type="compositionally biased region" description="Basic and acidic residues" evidence="5">
    <location>
        <begin position="287"/>
        <end position="298"/>
    </location>
</feature>
<evidence type="ECO:0000313" key="7">
    <source>
        <dbReference type="Proteomes" id="UP000054845"/>
    </source>
</evidence>
<feature type="compositionally biased region" description="Polar residues" evidence="5">
    <location>
        <begin position="531"/>
        <end position="540"/>
    </location>
</feature>
<dbReference type="PANTHER" id="PTHR31250:SF27">
    <property type="entry name" value="IQ DOMAIN-CONTAINING PROTEIN IQM5"/>
    <property type="match status" value="1"/>
</dbReference>
<sequence length="659" mass="71977">MPQEDPSPAAIEASKDRAAALTIQKNYRGYRTRRSLGGCALSADDRWGDAVLRLRREGAGKQNAEGSKNSAADRWRRGGLMVGQFAGSPASGGAEEGSKASGEAGGAQVPDDGPVKGGPSLPDPEEQEEQHQQEVGKHTEPIREESHGLVGDVPGGQSDGKVDNVPSVAHQHEYGLKLLERWTRGAKAQQLSKMMEESYWLEGIDVNHRYGSNLKHYHSVWMKADTDQNFFYWLDKGDGKHVDLEECPRERLDSEKVTYLSAEQRFNYLVDIKDGRLFWRRNGKPVDTSRGKHKDLGEGRGIVELGPEEQEEEARIKAERRAARHGDDRRSSIASLSSESSSSSSSSSSSDADSEERAEAKEDAKHYGANLSKKERRLGLLTSKGWTDALLRKTVGVNTWIYVLNSRHELYIGIKKTGTFQHSSFLYGGRVLSAGLIKLKEGLITSLSPLSGHYKANSGAFRWFVASLQAGGVDLSHVSISKALLALMALEQYGKLAKKTKAKKASKKEDKQNAIIAGAGKKKDQEADAQGQASNGSGSRDGTAHAAEVRAADSAASEQTSLAPTEGDDEAAFEEKRKAKLERDRPRTLFERTFDKAGLRHQQRETRAKKYAEDAASGSEGEGGLSRILSRISLHRSHEGASQQSSKNPSRATTPNPPH</sequence>
<evidence type="ECO:0000256" key="5">
    <source>
        <dbReference type="SAM" id="MobiDB-lite"/>
    </source>
</evidence>
<feature type="compositionally biased region" description="Polar residues" evidence="5">
    <location>
        <begin position="640"/>
        <end position="659"/>
    </location>
</feature>
<dbReference type="PROSITE" id="PS50096">
    <property type="entry name" value="IQ"/>
    <property type="match status" value="1"/>
</dbReference>
<accession>A0A0P1BKY6</accession>
<comment type="subcellular location">
    <subcellularLocation>
        <location evidence="2">Cytoplasm</location>
    </subcellularLocation>
    <subcellularLocation>
        <location evidence="1">Nucleus</location>
    </subcellularLocation>
</comment>
<keyword evidence="3" id="KW-0963">Cytoplasm</keyword>
<name>A0A0P1BKY6_9BASI</name>
<reference evidence="7" key="1">
    <citation type="submission" date="2014-09" db="EMBL/GenBank/DDBJ databases">
        <authorList>
            <person name="Sharma Rahul"/>
            <person name="Thines Marco"/>
        </authorList>
    </citation>
    <scope>NUCLEOTIDE SEQUENCE [LARGE SCALE GENOMIC DNA]</scope>
</reference>
<dbReference type="InterPro" id="IPR044159">
    <property type="entry name" value="IQM"/>
</dbReference>
<dbReference type="STRING" id="401625.A0A0P1BKY6"/>
<evidence type="ECO:0000256" key="4">
    <source>
        <dbReference type="ARBA" id="ARBA00023242"/>
    </source>
</evidence>
<feature type="compositionally biased region" description="Basic and acidic residues" evidence="5">
    <location>
        <begin position="313"/>
        <end position="331"/>
    </location>
</feature>
<protein>
    <recommendedName>
        <fullName evidence="8">IQ motif, EF-hand binding site</fullName>
    </recommendedName>
</protein>